<sequence>MQPNEIIEVLIRPSSQELPRRAGRPMLKYIQAPPPPGPLKAGPEEQVAITAIAFARGRPRL</sequence>
<dbReference type="EMBL" id="CP021978">
    <property type="protein sequence ID" value="QCD53659.1"/>
    <property type="molecule type" value="Genomic_DNA"/>
</dbReference>
<evidence type="ECO:0000313" key="2">
    <source>
        <dbReference type="Proteomes" id="UP000495940"/>
    </source>
</evidence>
<dbReference type="Proteomes" id="UP000495940">
    <property type="component" value="Chromosome"/>
</dbReference>
<dbReference type="KEGG" id="shaw:CEB94_01160"/>
<accession>A0A6G5R754</accession>
<organism evidence="1 2">
    <name type="scientific">Streptomyces hawaiiensis</name>
    <dbReference type="NCBI Taxonomy" id="67305"/>
    <lineage>
        <taxon>Bacteria</taxon>
        <taxon>Bacillati</taxon>
        <taxon>Actinomycetota</taxon>
        <taxon>Actinomycetes</taxon>
        <taxon>Kitasatosporales</taxon>
        <taxon>Streptomycetaceae</taxon>
        <taxon>Streptomyces</taxon>
    </lineage>
</organism>
<dbReference type="AlphaFoldDB" id="A0A6G5R754"/>
<gene>
    <name evidence="1" type="ORF">CEB94_01160</name>
</gene>
<keyword evidence="2" id="KW-1185">Reference proteome</keyword>
<name>A0A6G5R754_9ACTN</name>
<reference evidence="1 2" key="1">
    <citation type="submission" date="2017-06" db="EMBL/GenBank/DDBJ databases">
        <title>Complete Genome Sequence of Streptomyces hawaiiensis NRRL 15010 and insights into acyldepsipeptides biosynthesis.</title>
        <authorList>
            <person name="Mariita R.M."/>
            <person name="Sello J.K."/>
        </authorList>
    </citation>
    <scope>NUCLEOTIDE SEQUENCE [LARGE SCALE GENOMIC DNA]</scope>
    <source>
        <strain evidence="1 2">ATCC 12236</strain>
    </source>
</reference>
<protein>
    <submittedName>
        <fullName evidence="1">Uncharacterized protein</fullName>
    </submittedName>
</protein>
<dbReference type="RefSeq" id="WP_175430351.1">
    <property type="nucleotide sequence ID" value="NZ_CP021978.1"/>
</dbReference>
<proteinExistence type="predicted"/>
<evidence type="ECO:0000313" key="1">
    <source>
        <dbReference type="EMBL" id="QCD53659.1"/>
    </source>
</evidence>